<dbReference type="InterPro" id="IPR002885">
    <property type="entry name" value="PPR_rpt"/>
</dbReference>
<dbReference type="InterPro" id="IPR033443">
    <property type="entry name" value="PROP1-like_PPR_dom"/>
</dbReference>
<organism evidence="5">
    <name type="scientific">Cladocopium goreaui</name>
    <dbReference type="NCBI Taxonomy" id="2562237"/>
    <lineage>
        <taxon>Eukaryota</taxon>
        <taxon>Sar</taxon>
        <taxon>Alveolata</taxon>
        <taxon>Dinophyceae</taxon>
        <taxon>Suessiales</taxon>
        <taxon>Symbiodiniaceae</taxon>
        <taxon>Cladocopium</taxon>
    </lineage>
</organism>
<name>A0A9P1BIZ1_9DINO</name>
<dbReference type="Pfam" id="PF01535">
    <property type="entry name" value="PPR"/>
    <property type="match status" value="1"/>
</dbReference>
<feature type="region of interest" description="Disordered" evidence="3">
    <location>
        <begin position="258"/>
        <end position="319"/>
    </location>
</feature>
<comment type="caution">
    <text evidence="5">The sequence shown here is derived from an EMBL/GenBank/DDBJ whole genome shotgun (WGS) entry which is preliminary data.</text>
</comment>
<dbReference type="EMBL" id="CAMXCT030000125">
    <property type="protein sequence ID" value="CAL4761576.1"/>
    <property type="molecule type" value="Genomic_DNA"/>
</dbReference>
<dbReference type="PANTHER" id="PTHR47447:SF17">
    <property type="entry name" value="OS12G0638900 PROTEIN"/>
    <property type="match status" value="1"/>
</dbReference>
<dbReference type="PROSITE" id="PS51375">
    <property type="entry name" value="PPR"/>
    <property type="match status" value="9"/>
</dbReference>
<dbReference type="Gene3D" id="2.20.70.10">
    <property type="match status" value="1"/>
</dbReference>
<evidence type="ECO:0000256" key="2">
    <source>
        <dbReference type="PROSITE-ProRule" id="PRU00708"/>
    </source>
</evidence>
<dbReference type="SUPFAM" id="SSF81901">
    <property type="entry name" value="HCP-like"/>
    <property type="match status" value="1"/>
</dbReference>
<keyword evidence="7" id="KW-1185">Reference proteome</keyword>
<dbReference type="AlphaFoldDB" id="A0A9P1BIZ1"/>
<evidence type="ECO:0000313" key="6">
    <source>
        <dbReference type="EMBL" id="CAL1127639.1"/>
    </source>
</evidence>
<reference evidence="5" key="1">
    <citation type="submission" date="2022-10" db="EMBL/GenBank/DDBJ databases">
        <authorList>
            <person name="Chen Y."/>
            <person name="Dougan E. K."/>
            <person name="Chan C."/>
            <person name="Rhodes N."/>
            <person name="Thang M."/>
        </authorList>
    </citation>
    <scope>NUCLEOTIDE SEQUENCE</scope>
</reference>
<feature type="compositionally biased region" description="Basic and acidic residues" evidence="3">
    <location>
        <begin position="273"/>
        <end position="282"/>
    </location>
</feature>
<dbReference type="CDD" id="cd00201">
    <property type="entry name" value="WW"/>
    <property type="match status" value="1"/>
</dbReference>
<dbReference type="Pfam" id="PF00397">
    <property type="entry name" value="WW"/>
    <property type="match status" value="1"/>
</dbReference>
<feature type="repeat" description="PPR" evidence="2">
    <location>
        <begin position="516"/>
        <end position="550"/>
    </location>
</feature>
<evidence type="ECO:0000256" key="3">
    <source>
        <dbReference type="SAM" id="MobiDB-lite"/>
    </source>
</evidence>
<feature type="repeat" description="PPR" evidence="2">
    <location>
        <begin position="586"/>
        <end position="620"/>
    </location>
</feature>
<proteinExistence type="predicted"/>
<protein>
    <recommendedName>
        <fullName evidence="4">WW domain-containing protein</fullName>
    </recommendedName>
</protein>
<dbReference type="PROSITE" id="PS50020">
    <property type="entry name" value="WW_DOMAIN_2"/>
    <property type="match status" value="1"/>
</dbReference>
<feature type="domain" description="WW" evidence="4">
    <location>
        <begin position="69"/>
        <end position="103"/>
    </location>
</feature>
<feature type="compositionally biased region" description="Low complexity" evidence="3">
    <location>
        <begin position="283"/>
        <end position="303"/>
    </location>
</feature>
<evidence type="ECO:0000259" key="4">
    <source>
        <dbReference type="PROSITE" id="PS50020"/>
    </source>
</evidence>
<evidence type="ECO:0000256" key="1">
    <source>
        <dbReference type="ARBA" id="ARBA00022737"/>
    </source>
</evidence>
<dbReference type="EMBL" id="CAMXCT010000125">
    <property type="protein sequence ID" value="CAI3974264.1"/>
    <property type="molecule type" value="Genomic_DNA"/>
</dbReference>
<dbReference type="Proteomes" id="UP001152797">
    <property type="component" value="Unassembled WGS sequence"/>
</dbReference>
<sequence length="872" mass="94902">MAASDSERGLATAPLRRTSVSSNSAVVEESPRHEALNYCNFEDFLEHLGLDHTSASGLTIAAAQQMFSAPLPPQWSEQVDETSSRVYFFNRATGDSLWMHPQKSIFEDLLQEVQCWQPDNSLEEIAARADAHLRQAQRTAVEALAQWSAFDAPQAWGPETTLWQEHGKITPLMKAATLQISKKSSVFAVKTTADKLRVTGFLAGITILVCVADYVLAEMGGEKAVPSGGRSFLIETATVLVCMLLPAAFMHVSKAAFKNNGKDSPKNRGKVIHTCDNKKPVKSESQVSSSDSTDSPESPSEQDTGSAKSMSQAVAAAVRSGDRMRAERLLGEILKSKLPVDTMPFNSVIHACAKTGDMAGARRWLRQMRSAGVEPNTISYNILMDASAKADDAEDAEHWLSEMIKDKVSANEVSYATVIHARAKRGETELAEHWLWKMLEAGVEPNIVSYNSLIYACGRKGDAASAERWLGEAEQRGLSPRVTTYTAVVDACAKSGDVERAEKWMEKMKEAKVEPNVVSYSAMIDACAKVGDAIRAQRWHQRMRNSGVQPNAHSFSAVINACAKSGNLVAACEEFDRMEQAGVVADVVVYSGLLDACAKAGDLVRAKEVFARMKAAGVQPNVVAYASLARPFAHRGEWQEVENFADDMQKAGLVMNEYFLYALLLGYASARPRQSERAEQAFRKAYAKGIEANKHVLTALGRAVGRGKAAQIVKDLGIPSAMETELRGPEEAPEFAESSQFYFNATTGESSWADPRQSVEFDLRLRHSILSECISAFRVLGLPDESSEGEVSSHADGRDVALPQAFGGDLGELLGSLTLPLRHVERLELPKAGVPIRPNVSAGDETGRTELSYLTARSTITEDRADTAGMAR</sequence>
<dbReference type="Pfam" id="PF13041">
    <property type="entry name" value="PPR_2"/>
    <property type="match status" value="1"/>
</dbReference>
<dbReference type="EMBL" id="CAMXCT020000125">
    <property type="protein sequence ID" value="CAL1127639.1"/>
    <property type="molecule type" value="Genomic_DNA"/>
</dbReference>
<evidence type="ECO:0000313" key="5">
    <source>
        <dbReference type="EMBL" id="CAI3974264.1"/>
    </source>
</evidence>
<feature type="repeat" description="PPR" evidence="2">
    <location>
        <begin position="551"/>
        <end position="585"/>
    </location>
</feature>
<dbReference type="SMART" id="SM00456">
    <property type="entry name" value="WW"/>
    <property type="match status" value="2"/>
</dbReference>
<keyword evidence="1" id="KW-0677">Repeat</keyword>
<feature type="repeat" description="PPR" evidence="2">
    <location>
        <begin position="411"/>
        <end position="445"/>
    </location>
</feature>
<feature type="repeat" description="PPR" evidence="2">
    <location>
        <begin position="621"/>
        <end position="655"/>
    </location>
</feature>
<feature type="repeat" description="PPR" evidence="2">
    <location>
        <begin position="376"/>
        <end position="410"/>
    </location>
</feature>
<feature type="repeat" description="PPR" evidence="2">
    <location>
        <begin position="481"/>
        <end position="515"/>
    </location>
</feature>
<dbReference type="Pfam" id="PF13812">
    <property type="entry name" value="PPR_3"/>
    <property type="match status" value="1"/>
</dbReference>
<dbReference type="InterPro" id="IPR001202">
    <property type="entry name" value="WW_dom"/>
</dbReference>
<feature type="repeat" description="PPR" evidence="2">
    <location>
        <begin position="446"/>
        <end position="480"/>
    </location>
</feature>
<feature type="region of interest" description="Disordered" evidence="3">
    <location>
        <begin position="1"/>
        <end position="26"/>
    </location>
</feature>
<gene>
    <name evidence="5" type="ORF">C1SCF055_LOCUS2684</name>
</gene>
<dbReference type="NCBIfam" id="TIGR00756">
    <property type="entry name" value="PPR"/>
    <property type="match status" value="8"/>
</dbReference>
<dbReference type="OrthoDB" id="449115at2759"/>
<feature type="repeat" description="PPR" evidence="2">
    <location>
        <begin position="341"/>
        <end position="375"/>
    </location>
</feature>
<evidence type="ECO:0000313" key="7">
    <source>
        <dbReference type="Proteomes" id="UP001152797"/>
    </source>
</evidence>
<dbReference type="InterPro" id="IPR036020">
    <property type="entry name" value="WW_dom_sf"/>
</dbReference>
<dbReference type="Pfam" id="PF17177">
    <property type="entry name" value="PPR_long"/>
    <property type="match status" value="1"/>
</dbReference>
<accession>A0A9P1BIZ1</accession>
<dbReference type="SUPFAM" id="SSF51045">
    <property type="entry name" value="WW domain"/>
    <property type="match status" value="1"/>
</dbReference>
<dbReference type="InterPro" id="IPR011990">
    <property type="entry name" value="TPR-like_helical_dom_sf"/>
</dbReference>
<dbReference type="Gene3D" id="1.25.40.10">
    <property type="entry name" value="Tetratricopeptide repeat domain"/>
    <property type="match status" value="3"/>
</dbReference>
<reference evidence="6" key="2">
    <citation type="submission" date="2024-04" db="EMBL/GenBank/DDBJ databases">
        <authorList>
            <person name="Chen Y."/>
            <person name="Shah S."/>
            <person name="Dougan E. K."/>
            <person name="Thang M."/>
            <person name="Chan C."/>
        </authorList>
    </citation>
    <scope>NUCLEOTIDE SEQUENCE [LARGE SCALE GENOMIC DNA]</scope>
</reference>
<dbReference type="PANTHER" id="PTHR47447">
    <property type="entry name" value="OS03G0856100 PROTEIN"/>
    <property type="match status" value="1"/>
</dbReference>